<comment type="caution">
    <text evidence="1">The sequence shown here is derived from an EMBL/GenBank/DDBJ whole genome shotgun (WGS) entry which is preliminary data.</text>
</comment>
<protein>
    <submittedName>
        <fullName evidence="1">Uncharacterized protein</fullName>
    </submittedName>
</protein>
<organism evidence="1">
    <name type="scientific">bioreactor metagenome</name>
    <dbReference type="NCBI Taxonomy" id="1076179"/>
    <lineage>
        <taxon>unclassified sequences</taxon>
        <taxon>metagenomes</taxon>
        <taxon>ecological metagenomes</taxon>
    </lineage>
</organism>
<sequence length="39" mass="4059">MATLGPAAHALYDAGVALARKRWRCVRRDAGVAAHAGVV</sequence>
<gene>
    <name evidence="1" type="ORF">SDC9_147691</name>
</gene>
<accession>A0A645EGC6</accession>
<evidence type="ECO:0000313" key="1">
    <source>
        <dbReference type="EMBL" id="MPN00496.1"/>
    </source>
</evidence>
<dbReference type="AlphaFoldDB" id="A0A645EGC6"/>
<name>A0A645EGC6_9ZZZZ</name>
<proteinExistence type="predicted"/>
<reference evidence="1" key="1">
    <citation type="submission" date="2019-08" db="EMBL/GenBank/DDBJ databases">
        <authorList>
            <person name="Kucharzyk K."/>
            <person name="Murdoch R.W."/>
            <person name="Higgins S."/>
            <person name="Loffler F."/>
        </authorList>
    </citation>
    <scope>NUCLEOTIDE SEQUENCE</scope>
</reference>
<dbReference type="EMBL" id="VSSQ01046534">
    <property type="protein sequence ID" value="MPN00496.1"/>
    <property type="molecule type" value="Genomic_DNA"/>
</dbReference>